<dbReference type="EMBL" id="ADMD01000007">
    <property type="protein sequence ID" value="EJZ83524.1"/>
    <property type="molecule type" value="Genomic_DNA"/>
</dbReference>
<protein>
    <submittedName>
        <fullName evidence="1">Uncharacterized protein</fullName>
    </submittedName>
</protein>
<keyword evidence="2" id="KW-1185">Reference proteome</keyword>
<evidence type="ECO:0000313" key="2">
    <source>
        <dbReference type="Proteomes" id="UP000006069"/>
    </source>
</evidence>
<dbReference type="Proteomes" id="UP000006069">
    <property type="component" value="Unassembled WGS sequence"/>
</dbReference>
<comment type="caution">
    <text evidence="1">The sequence shown here is derived from an EMBL/GenBank/DDBJ whole genome shotgun (WGS) entry which is preliminary data.</text>
</comment>
<sequence>MIKQEYSRTRTRATWKPRVTAEDIPFFEDEASKTTFVGISGATDVYQTGTGRTLVAELPYAHLEPSVKDARPKRMELIDEKDLPEEISMTYRIDGGFNNNCILFSWSIAQDAPYELSWVALKTFTGMQMKYALPKKRSPLVFALADEDAFAYCNKIPCEECAFRCKSGFVIYACFKELGIVSMPMDRISMLNLEQIKR</sequence>
<dbReference type="AlphaFoldDB" id="K0YVN1"/>
<gene>
    <name evidence="1" type="ORF">HMPREF9451_01035</name>
</gene>
<dbReference type="HOGENOM" id="CLU_118499_0_0_11"/>
<dbReference type="RefSeq" id="WP_009139243.1">
    <property type="nucleotide sequence ID" value="NZ_JH815198.1"/>
</dbReference>
<name>K0YVN1_9ACTN</name>
<reference evidence="1 2" key="1">
    <citation type="submission" date="2012-08" db="EMBL/GenBank/DDBJ databases">
        <title>The Genome Sequence of Slackia piriformis YIT 12062.</title>
        <authorList>
            <consortium name="The Broad Institute Genome Sequencing Platform"/>
            <person name="Earl A."/>
            <person name="Ward D."/>
            <person name="Feldgarden M."/>
            <person name="Gevers D."/>
            <person name="Morotomi M."/>
            <person name="Walker B."/>
            <person name="Young S.K."/>
            <person name="Zeng Q."/>
            <person name="Gargeya S."/>
            <person name="Fitzgerald M."/>
            <person name="Haas B."/>
            <person name="Abouelleil A."/>
            <person name="Alvarado L."/>
            <person name="Arachchi H.M."/>
            <person name="Berlin A.M."/>
            <person name="Chapman S.B."/>
            <person name="Goldberg J."/>
            <person name="Griggs A."/>
            <person name="Gujja S."/>
            <person name="Hansen M."/>
            <person name="Howarth C."/>
            <person name="Imamovic A."/>
            <person name="Larimer J."/>
            <person name="McCowen C."/>
            <person name="Montmayeur A."/>
            <person name="Murphy C."/>
            <person name="Neiman D."/>
            <person name="Pearson M."/>
            <person name="Priest M."/>
            <person name="Roberts A."/>
            <person name="Saif S."/>
            <person name="Shea T."/>
            <person name="Sisk P."/>
            <person name="Sykes S."/>
            <person name="Wortman J."/>
            <person name="Nusbaum C."/>
            <person name="Birren B."/>
        </authorList>
    </citation>
    <scope>NUCLEOTIDE SEQUENCE [LARGE SCALE GENOMIC DNA]</scope>
    <source>
        <strain evidence="1 2">YIT 12062</strain>
    </source>
</reference>
<accession>K0YVN1</accession>
<dbReference type="InParanoid" id="K0YVN1"/>
<dbReference type="PATRIC" id="fig|742818.3.peg.1093"/>
<evidence type="ECO:0000313" key="1">
    <source>
        <dbReference type="EMBL" id="EJZ83524.1"/>
    </source>
</evidence>
<organism evidence="1 2">
    <name type="scientific">Slackia piriformis YIT 12062</name>
    <dbReference type="NCBI Taxonomy" id="742818"/>
    <lineage>
        <taxon>Bacteria</taxon>
        <taxon>Bacillati</taxon>
        <taxon>Actinomycetota</taxon>
        <taxon>Coriobacteriia</taxon>
        <taxon>Eggerthellales</taxon>
        <taxon>Eggerthellaceae</taxon>
        <taxon>Slackia</taxon>
    </lineage>
</organism>
<proteinExistence type="predicted"/>
<dbReference type="eggNOG" id="ENOG5032S7N">
    <property type="taxonomic scope" value="Bacteria"/>
</dbReference>
<dbReference type="OrthoDB" id="9814936at2"/>